<dbReference type="AlphaFoldDB" id="A0A1Y1ZFP3"/>
<organism evidence="2 3">
    <name type="scientific">Clohesyomyces aquaticus</name>
    <dbReference type="NCBI Taxonomy" id="1231657"/>
    <lineage>
        <taxon>Eukaryota</taxon>
        <taxon>Fungi</taxon>
        <taxon>Dikarya</taxon>
        <taxon>Ascomycota</taxon>
        <taxon>Pezizomycotina</taxon>
        <taxon>Dothideomycetes</taxon>
        <taxon>Pleosporomycetidae</taxon>
        <taxon>Pleosporales</taxon>
        <taxon>Lindgomycetaceae</taxon>
        <taxon>Clohesyomyces</taxon>
    </lineage>
</organism>
<keyword evidence="1" id="KW-1133">Transmembrane helix</keyword>
<name>A0A1Y1ZFP3_9PLEO</name>
<feature type="transmembrane region" description="Helical" evidence="1">
    <location>
        <begin position="43"/>
        <end position="72"/>
    </location>
</feature>
<reference evidence="2 3" key="1">
    <citation type="submission" date="2016-07" db="EMBL/GenBank/DDBJ databases">
        <title>Pervasive Adenine N6-methylation of Active Genes in Fungi.</title>
        <authorList>
            <consortium name="DOE Joint Genome Institute"/>
            <person name="Mondo S.J."/>
            <person name="Dannebaum R.O."/>
            <person name="Kuo R.C."/>
            <person name="Labutti K."/>
            <person name="Haridas S."/>
            <person name="Kuo A."/>
            <person name="Salamov A."/>
            <person name="Ahrendt S.R."/>
            <person name="Lipzen A."/>
            <person name="Sullivan W."/>
            <person name="Andreopoulos W.B."/>
            <person name="Clum A."/>
            <person name="Lindquist E."/>
            <person name="Daum C."/>
            <person name="Ramamoorthy G.K."/>
            <person name="Gryganskyi A."/>
            <person name="Culley D."/>
            <person name="Magnuson J.K."/>
            <person name="James T.Y."/>
            <person name="O'Malley M.A."/>
            <person name="Stajich J.E."/>
            <person name="Spatafora J.W."/>
            <person name="Visel A."/>
            <person name="Grigoriev I.V."/>
        </authorList>
    </citation>
    <scope>NUCLEOTIDE SEQUENCE [LARGE SCALE GENOMIC DNA]</scope>
    <source>
        <strain evidence="2 3">CBS 115471</strain>
    </source>
</reference>
<evidence type="ECO:0000256" key="1">
    <source>
        <dbReference type="SAM" id="Phobius"/>
    </source>
</evidence>
<dbReference type="EMBL" id="MCFA01000097">
    <property type="protein sequence ID" value="ORY08665.1"/>
    <property type="molecule type" value="Genomic_DNA"/>
</dbReference>
<accession>A0A1Y1ZFP3</accession>
<evidence type="ECO:0000313" key="2">
    <source>
        <dbReference type="EMBL" id="ORY08665.1"/>
    </source>
</evidence>
<gene>
    <name evidence="2" type="ORF">BCR34DRAFT_391381</name>
</gene>
<comment type="caution">
    <text evidence="2">The sequence shown here is derived from an EMBL/GenBank/DDBJ whole genome shotgun (WGS) entry which is preliminary data.</text>
</comment>
<keyword evidence="1" id="KW-0472">Membrane</keyword>
<keyword evidence="3" id="KW-1185">Reference proteome</keyword>
<protein>
    <submittedName>
        <fullName evidence="2">Uncharacterized protein</fullName>
    </submittedName>
</protein>
<dbReference type="Proteomes" id="UP000193144">
    <property type="component" value="Unassembled WGS sequence"/>
</dbReference>
<evidence type="ECO:0000313" key="3">
    <source>
        <dbReference type="Proteomes" id="UP000193144"/>
    </source>
</evidence>
<proteinExistence type="predicted"/>
<keyword evidence="1" id="KW-0812">Transmembrane</keyword>
<sequence>MYFHSPFHSISFVLFHAVVPASHSLRGSGFLFGARLSAGLFSIASYIRGVCFSAVFFHRGCLVFSSLLYLVLPKGRMGGIKWTGL</sequence>